<sequence>MNQRAQNLLVACYTQDPGFFAVGPFESSSGTIVPFYFEFRKLYSDPKAVRRLANHTAQAIKKMRPQVVAGAADAGIPLAMAISLKTNIPFVYIKKQRKAFLAKTAVEGSFPPGARAVLIDDTLLYGNTKKCLIDNARKDGLRVTDVLVIYESGGRGYQQSAARAWLKRQRITTHFIFRKEEMITFLMKRRLVPPQTLLINDRYAENPKTWVNNGHYWQDFLTWKKDYAALRSAR</sequence>
<dbReference type="CDD" id="cd06223">
    <property type="entry name" value="PRTases_typeI"/>
    <property type="match status" value="1"/>
</dbReference>
<name>A0A1G1YHN5_9BACT</name>
<proteinExistence type="predicted"/>
<comment type="pathway">
    <text evidence="1">Pyrimidine metabolism; UMP biosynthesis via de novo pathway.</text>
</comment>
<dbReference type="EMBL" id="MHIL01000022">
    <property type="protein sequence ID" value="OGY51210.1"/>
    <property type="molecule type" value="Genomic_DNA"/>
</dbReference>
<accession>A0A1G1YHN5</accession>
<reference evidence="3 4" key="1">
    <citation type="journal article" date="2016" name="Nat. Commun.">
        <title>Thousands of microbial genomes shed light on interconnected biogeochemical processes in an aquifer system.</title>
        <authorList>
            <person name="Anantharaman K."/>
            <person name="Brown C.T."/>
            <person name="Hug L.A."/>
            <person name="Sharon I."/>
            <person name="Castelle C.J."/>
            <person name="Probst A.J."/>
            <person name="Thomas B.C."/>
            <person name="Singh A."/>
            <person name="Wilkins M.J."/>
            <person name="Karaoz U."/>
            <person name="Brodie E.L."/>
            <person name="Williams K.H."/>
            <person name="Hubbard S.S."/>
            <person name="Banfield J.F."/>
        </authorList>
    </citation>
    <scope>NUCLEOTIDE SEQUENCE [LARGE SCALE GENOMIC DNA]</scope>
</reference>
<evidence type="ECO:0000313" key="3">
    <source>
        <dbReference type="EMBL" id="OGY51210.1"/>
    </source>
</evidence>
<dbReference type="STRING" id="1797542.A3J59_02965"/>
<organism evidence="3 4">
    <name type="scientific">Candidatus Buchananbacteria bacterium RIFCSPHIGHO2_02_FULL_56_16</name>
    <dbReference type="NCBI Taxonomy" id="1797542"/>
    <lineage>
        <taxon>Bacteria</taxon>
        <taxon>Candidatus Buchananiibacteriota</taxon>
    </lineage>
</organism>
<dbReference type="AlphaFoldDB" id="A0A1G1YHN5"/>
<evidence type="ECO:0000313" key="4">
    <source>
        <dbReference type="Proteomes" id="UP000177310"/>
    </source>
</evidence>
<keyword evidence="2" id="KW-0665">Pyrimidine biosynthesis</keyword>
<dbReference type="GO" id="GO:0006222">
    <property type="term" value="P:UMP biosynthetic process"/>
    <property type="evidence" value="ECO:0007669"/>
    <property type="project" value="TreeGrafter"/>
</dbReference>
<dbReference type="Proteomes" id="UP000177310">
    <property type="component" value="Unassembled WGS sequence"/>
</dbReference>
<dbReference type="PANTHER" id="PTHR19278">
    <property type="entry name" value="OROTATE PHOSPHORIBOSYLTRANSFERASE"/>
    <property type="match status" value="1"/>
</dbReference>
<dbReference type="GO" id="GO:0004588">
    <property type="term" value="F:orotate phosphoribosyltransferase activity"/>
    <property type="evidence" value="ECO:0007669"/>
    <property type="project" value="TreeGrafter"/>
</dbReference>
<dbReference type="GO" id="GO:0019856">
    <property type="term" value="P:pyrimidine nucleobase biosynthetic process"/>
    <property type="evidence" value="ECO:0007669"/>
    <property type="project" value="TreeGrafter"/>
</dbReference>
<dbReference type="PANTHER" id="PTHR19278:SF9">
    <property type="entry name" value="URIDINE 5'-MONOPHOSPHATE SYNTHASE"/>
    <property type="match status" value="1"/>
</dbReference>
<dbReference type="InterPro" id="IPR000836">
    <property type="entry name" value="PRTase_dom"/>
</dbReference>
<evidence type="ECO:0000256" key="2">
    <source>
        <dbReference type="ARBA" id="ARBA00022975"/>
    </source>
</evidence>
<comment type="caution">
    <text evidence="3">The sequence shown here is derived from an EMBL/GenBank/DDBJ whole genome shotgun (WGS) entry which is preliminary data.</text>
</comment>
<dbReference type="InterPro" id="IPR029057">
    <property type="entry name" value="PRTase-like"/>
</dbReference>
<evidence type="ECO:0000256" key="1">
    <source>
        <dbReference type="ARBA" id="ARBA00004725"/>
    </source>
</evidence>
<dbReference type="Gene3D" id="3.40.50.2020">
    <property type="match status" value="1"/>
</dbReference>
<dbReference type="SUPFAM" id="SSF53271">
    <property type="entry name" value="PRTase-like"/>
    <property type="match status" value="1"/>
</dbReference>
<protein>
    <submittedName>
        <fullName evidence="3">Uncharacterized protein</fullName>
    </submittedName>
</protein>
<gene>
    <name evidence="3" type="ORF">A3J59_02965</name>
</gene>